<feature type="region of interest" description="Disordered" evidence="1">
    <location>
        <begin position="1"/>
        <end position="25"/>
    </location>
</feature>
<dbReference type="GO" id="GO:0006203">
    <property type="term" value="P:dGTP catabolic process"/>
    <property type="evidence" value="ECO:0007669"/>
    <property type="project" value="TreeGrafter"/>
</dbReference>
<feature type="compositionally biased region" description="Basic and acidic residues" evidence="1">
    <location>
        <begin position="14"/>
        <end position="25"/>
    </location>
</feature>
<dbReference type="Gene3D" id="1.10.3210.10">
    <property type="entry name" value="Hypothetical protein af1432"/>
    <property type="match status" value="1"/>
</dbReference>
<protein>
    <submittedName>
        <fullName evidence="3">DUF659 domain-containing protein</fullName>
    </submittedName>
</protein>
<keyword evidence="2" id="KW-1185">Reference proteome</keyword>
<sequence length="488" mass="55595">MANEIDPPNWNDQDEPRPKMPKKEPLQTNMALTSAILINDGVYSESITLRRAWKKLIDIPAFQSLKKKRYLGFCSDVYSGAKASVFDHCLGTYHVASKMLHYLKTKQKWLISDVDEYCIEIAALFANAGRAPFIKVFQKLWGADYHPQKMAVQIFEHAYSDPKFQEVLDCLLSPIDVRFVKELIDPLKIKWGEGNKWLMHGRPKEKAFLYDIVVNNDSGLDACFLDYILRSCKTANYGISFDSNTLGRIIQSVLVVTDGHGPKIVYSASVLRNIQDMFQGAVRLDAEVVRHKKVIAFEIELDRALNLSESYEIRGKTGRVSLRRIYEDVEAFIRLDDGIISNIINADETKTEELNEAIKILEALGWRRAMGCISRVPIKPATREITVFEDSIKQHLDPLYHNRFKLYELQCDGNINGSAVIGVYFKNNSIRFYDCSVPENKSWLVYVDTSLSDIVISKIYSAVNNFAVGNCNVVSSVLPLYKVDPMYK</sequence>
<dbReference type="PANTHER" id="PTHR11373:SF4">
    <property type="entry name" value="DEOXYNUCLEOSIDE TRIPHOSPHATE TRIPHOSPHOHYDROLASE SAMHD1"/>
    <property type="match status" value="1"/>
</dbReference>
<dbReference type="InterPro" id="IPR050135">
    <property type="entry name" value="dGTPase-like"/>
</dbReference>
<evidence type="ECO:0000313" key="3">
    <source>
        <dbReference type="WBParaSite" id="Pan_g8717.t1"/>
    </source>
</evidence>
<dbReference type="AlphaFoldDB" id="A0A7E4W9Y5"/>
<dbReference type="PANTHER" id="PTHR11373">
    <property type="entry name" value="DEOXYNUCLEOSIDE TRIPHOSPHATE TRIPHOSPHOHYDROLASE"/>
    <property type="match status" value="1"/>
</dbReference>
<dbReference type="GO" id="GO:0005634">
    <property type="term" value="C:nucleus"/>
    <property type="evidence" value="ECO:0007669"/>
    <property type="project" value="TreeGrafter"/>
</dbReference>
<dbReference type="SUPFAM" id="SSF109604">
    <property type="entry name" value="HD-domain/PDEase-like"/>
    <property type="match status" value="1"/>
</dbReference>
<dbReference type="GO" id="GO:0008832">
    <property type="term" value="F:dGTPase activity"/>
    <property type="evidence" value="ECO:0007669"/>
    <property type="project" value="TreeGrafter"/>
</dbReference>
<evidence type="ECO:0000313" key="2">
    <source>
        <dbReference type="Proteomes" id="UP000492821"/>
    </source>
</evidence>
<dbReference type="WBParaSite" id="Pan_g8717.t1">
    <property type="protein sequence ID" value="Pan_g8717.t1"/>
    <property type="gene ID" value="Pan_g8717"/>
</dbReference>
<name>A0A7E4W9Y5_PANRE</name>
<accession>A0A7E4W9Y5</accession>
<reference evidence="2" key="1">
    <citation type="journal article" date="2013" name="Genetics">
        <title>The draft genome and transcriptome of Panagrellus redivivus are shaped by the harsh demands of a free-living lifestyle.</title>
        <authorList>
            <person name="Srinivasan J."/>
            <person name="Dillman A.R."/>
            <person name="Macchietto M.G."/>
            <person name="Heikkinen L."/>
            <person name="Lakso M."/>
            <person name="Fracchia K.M."/>
            <person name="Antoshechkin I."/>
            <person name="Mortazavi A."/>
            <person name="Wong G."/>
            <person name="Sternberg P.W."/>
        </authorList>
    </citation>
    <scope>NUCLEOTIDE SEQUENCE [LARGE SCALE GENOMIC DNA]</scope>
    <source>
        <strain evidence="2">MT8872</strain>
    </source>
</reference>
<organism evidence="2 3">
    <name type="scientific">Panagrellus redivivus</name>
    <name type="common">Microworm</name>
    <dbReference type="NCBI Taxonomy" id="6233"/>
    <lineage>
        <taxon>Eukaryota</taxon>
        <taxon>Metazoa</taxon>
        <taxon>Ecdysozoa</taxon>
        <taxon>Nematoda</taxon>
        <taxon>Chromadorea</taxon>
        <taxon>Rhabditida</taxon>
        <taxon>Tylenchina</taxon>
        <taxon>Panagrolaimomorpha</taxon>
        <taxon>Panagrolaimoidea</taxon>
        <taxon>Panagrolaimidae</taxon>
        <taxon>Panagrellus</taxon>
    </lineage>
</organism>
<dbReference type="Proteomes" id="UP000492821">
    <property type="component" value="Unassembled WGS sequence"/>
</dbReference>
<reference evidence="3" key="2">
    <citation type="submission" date="2020-10" db="UniProtKB">
        <authorList>
            <consortium name="WormBaseParasite"/>
        </authorList>
    </citation>
    <scope>IDENTIFICATION</scope>
</reference>
<proteinExistence type="predicted"/>
<evidence type="ECO:0000256" key="1">
    <source>
        <dbReference type="SAM" id="MobiDB-lite"/>
    </source>
</evidence>